<feature type="region of interest" description="Disordered" evidence="1">
    <location>
        <begin position="693"/>
        <end position="716"/>
    </location>
</feature>
<comment type="caution">
    <text evidence="2">The sequence shown here is derived from an EMBL/GenBank/DDBJ whole genome shotgun (WGS) entry which is preliminary data.</text>
</comment>
<dbReference type="EMBL" id="CAUYUJ010014421">
    <property type="protein sequence ID" value="CAK0841027.1"/>
    <property type="molecule type" value="Genomic_DNA"/>
</dbReference>
<feature type="compositionally biased region" description="Basic and acidic residues" evidence="1">
    <location>
        <begin position="318"/>
        <end position="330"/>
    </location>
</feature>
<gene>
    <name evidence="2" type="ORF">PCOR1329_LOCUS36323</name>
</gene>
<evidence type="ECO:0000256" key="1">
    <source>
        <dbReference type="SAM" id="MobiDB-lite"/>
    </source>
</evidence>
<feature type="region of interest" description="Disordered" evidence="1">
    <location>
        <begin position="968"/>
        <end position="991"/>
    </location>
</feature>
<proteinExistence type="predicted"/>
<protein>
    <submittedName>
        <fullName evidence="2">Uncharacterized protein</fullName>
    </submittedName>
</protein>
<dbReference type="Proteomes" id="UP001189429">
    <property type="component" value="Unassembled WGS sequence"/>
</dbReference>
<accession>A0ABN9T7F3</accession>
<feature type="region of interest" description="Disordered" evidence="1">
    <location>
        <begin position="72"/>
        <end position="93"/>
    </location>
</feature>
<feature type="compositionally biased region" description="Low complexity" evidence="1">
    <location>
        <begin position="75"/>
        <end position="89"/>
    </location>
</feature>
<name>A0ABN9T7F3_9DINO</name>
<evidence type="ECO:0000313" key="3">
    <source>
        <dbReference type="Proteomes" id="UP001189429"/>
    </source>
</evidence>
<sequence length="991" mass="109431">MAETVDVVYTSAEELSKERRAEADLDRVLPELVLVSESGAAVTGAAMDLAATIPGSVQPLCVDVPLRRPRSSRYRGTATAAGEAETAAARGRRTRHGSQVLIVALDQWAAPSCPVMRDVSAGPGLPRPRRHAHEQHAARQGRARGLAAEGHVEAGVGAAAVARGVYSEWEDVRLTFEAPPARVEAEGLSPRSRDGARLIIAAQLGDRETVVNLLNSKVDVDIRVKDFLSAQWLRSSLDGWHVQGTRLQNHLGKIRFSSGAAGSGGNHPDAGLVEFRGMGWTAKIVWEWSPGWWQSSKTEEDVASWKSEDWKKVEWKDNASDLSRPKDEPGRTFMQEQEEETTFAAEDDTVGDLFETEFSESEADGFLIALDQQNLTEDEAYHVFAQLVETRRKRTWKESKFNARGFDGPTCLAVTEEQYQTCADDLVGGAWLPGDAEQLELVLAEVSRELTLDNLMDCALVDTAAGSALVGEPNLEKLSKALNRIGYEGHVSYDVADLPPACGVGGKVKPVGRASVPVTMCGCGVVEFLILPHACPRLLPAKFLEFLKAKVDMSMGAMSAGDFKLSDDLAERFPPFVVQGRRDLAHVLSALRRRASRVVNGLSQVEEEGSSDLEMAENWGEIPDPWRDAELQHLVHDEMLDPVDKEMFFEGRYIIEEAAMAWRRVSLKTIAFLNVCASSRIMTALSPVVGPNQFEDEGPNVTPDTREHPVHRRRTGHNGVAHNCHYEVCKIRLWIRRKTPQEIFEAAQARGRRGKERKDREAIKMQAERLAQRAKLDIKMEPEPRPREPAYRTRPVPISRITHADVSNMMDSIRNVLAQGRQGVQEIRDAIIEEVRTENARAMEEAMRKELSRRGFPVSQAMDLNAGFDFRKAQVAEYQISKARLFWLEQPLTATSRELYSMRVLSEKPGVSSARTKAAQHYPPELVSALAEGIEAAAWSRVSLGPRSYQVAEAADVVADAANLFHSYPQAAPPPEIPEGERQGPDSGGAP</sequence>
<reference evidence="2" key="1">
    <citation type="submission" date="2023-10" db="EMBL/GenBank/DDBJ databases">
        <authorList>
            <person name="Chen Y."/>
            <person name="Shah S."/>
            <person name="Dougan E. K."/>
            <person name="Thang M."/>
            <person name="Chan C."/>
        </authorList>
    </citation>
    <scope>NUCLEOTIDE SEQUENCE [LARGE SCALE GENOMIC DNA]</scope>
</reference>
<organism evidence="2 3">
    <name type="scientific">Prorocentrum cordatum</name>
    <dbReference type="NCBI Taxonomy" id="2364126"/>
    <lineage>
        <taxon>Eukaryota</taxon>
        <taxon>Sar</taxon>
        <taxon>Alveolata</taxon>
        <taxon>Dinophyceae</taxon>
        <taxon>Prorocentrales</taxon>
        <taxon>Prorocentraceae</taxon>
        <taxon>Prorocentrum</taxon>
    </lineage>
</organism>
<evidence type="ECO:0000313" key="2">
    <source>
        <dbReference type="EMBL" id="CAK0841027.1"/>
    </source>
</evidence>
<keyword evidence="3" id="KW-1185">Reference proteome</keyword>
<feature type="region of interest" description="Disordered" evidence="1">
    <location>
        <begin position="318"/>
        <end position="342"/>
    </location>
</feature>